<dbReference type="Proteomes" id="UP000770015">
    <property type="component" value="Unassembled WGS sequence"/>
</dbReference>
<keyword evidence="4" id="KW-1185">Reference proteome</keyword>
<evidence type="ECO:0000313" key="4">
    <source>
        <dbReference type="Proteomes" id="UP000770015"/>
    </source>
</evidence>
<feature type="region of interest" description="Disordered" evidence="1">
    <location>
        <begin position="227"/>
        <end position="279"/>
    </location>
</feature>
<dbReference type="PROSITE" id="PS50127">
    <property type="entry name" value="UBC_2"/>
    <property type="match status" value="1"/>
</dbReference>
<accession>A0A9P9A6C8</accession>
<dbReference type="InterPro" id="IPR016135">
    <property type="entry name" value="UBQ-conjugating_enzyme/RWD"/>
</dbReference>
<feature type="compositionally biased region" description="Basic and acidic residues" evidence="1">
    <location>
        <begin position="230"/>
        <end position="239"/>
    </location>
</feature>
<dbReference type="CDD" id="cd23814">
    <property type="entry name" value="UEV_AKTIP"/>
    <property type="match status" value="1"/>
</dbReference>
<reference evidence="3" key="1">
    <citation type="journal article" date="2021" name="Nat. Commun.">
        <title>Genetic determinants of endophytism in the Arabidopsis root mycobiome.</title>
        <authorList>
            <person name="Mesny F."/>
            <person name="Miyauchi S."/>
            <person name="Thiergart T."/>
            <person name="Pickel B."/>
            <person name="Atanasova L."/>
            <person name="Karlsson M."/>
            <person name="Huettel B."/>
            <person name="Barry K.W."/>
            <person name="Haridas S."/>
            <person name="Chen C."/>
            <person name="Bauer D."/>
            <person name="Andreopoulos W."/>
            <person name="Pangilinan J."/>
            <person name="LaButti K."/>
            <person name="Riley R."/>
            <person name="Lipzen A."/>
            <person name="Clum A."/>
            <person name="Drula E."/>
            <person name="Henrissat B."/>
            <person name="Kohler A."/>
            <person name="Grigoriev I.V."/>
            <person name="Martin F.M."/>
            <person name="Hacquard S."/>
        </authorList>
    </citation>
    <scope>NUCLEOTIDE SEQUENCE</scope>
    <source>
        <strain evidence="3">MPI-SDFR-AT-0117</strain>
    </source>
</reference>
<name>A0A9P9A6C8_9PEZI</name>
<sequence>MTNPRLSSMPSLRRQHLLAEFSGLKQACPEGIFLSLTPGDPTLWAGVMFIRKGPYENVILRFQISFPDSYPQLPPLVTFSTDLFHPLIAPLTTYMYTTDIQDNGTVSATDDERLPPGGYSLRHGFPGWFGRRSRAAGSSQTPRIPATPAKGGLSSVTQTPDSKATAASLTPGASQSSLAGGVSTYEVLRYIRSTFDDEEVLDALPLEAAGNPGAWYAWKTRQRMLGKGPAAKDAEKPEEVAPAPVEGEEKEAQEESAPATEETKPKSPVVPTTPPVAARNPAEWNWEGVWETRVKKGIATSMSESILYGGVAAGEELIHFLPMEEGDIATAKENLLRTLGSTI</sequence>
<feature type="domain" description="UBC core" evidence="2">
    <location>
        <begin position="12"/>
        <end position="175"/>
    </location>
</feature>
<comment type="caution">
    <text evidence="3">The sequence shown here is derived from an EMBL/GenBank/DDBJ whole genome shotgun (WGS) entry which is preliminary data.</text>
</comment>
<evidence type="ECO:0000313" key="3">
    <source>
        <dbReference type="EMBL" id="KAH6664735.1"/>
    </source>
</evidence>
<organism evidence="3 4">
    <name type="scientific">Plectosphaerella plurivora</name>
    <dbReference type="NCBI Taxonomy" id="936078"/>
    <lineage>
        <taxon>Eukaryota</taxon>
        <taxon>Fungi</taxon>
        <taxon>Dikarya</taxon>
        <taxon>Ascomycota</taxon>
        <taxon>Pezizomycotina</taxon>
        <taxon>Sordariomycetes</taxon>
        <taxon>Hypocreomycetidae</taxon>
        <taxon>Glomerellales</taxon>
        <taxon>Plectosphaerellaceae</taxon>
        <taxon>Plectosphaerella</taxon>
    </lineage>
</organism>
<dbReference type="EMBL" id="JAGSXJ010000039">
    <property type="protein sequence ID" value="KAH6664735.1"/>
    <property type="molecule type" value="Genomic_DNA"/>
</dbReference>
<evidence type="ECO:0000256" key="1">
    <source>
        <dbReference type="SAM" id="MobiDB-lite"/>
    </source>
</evidence>
<dbReference type="InterPro" id="IPR000608">
    <property type="entry name" value="UBC"/>
</dbReference>
<dbReference type="Gene3D" id="3.10.110.10">
    <property type="entry name" value="Ubiquitin Conjugating Enzyme"/>
    <property type="match status" value="1"/>
</dbReference>
<protein>
    <submittedName>
        <fullName evidence="3">Ubiquitin-conjugating enzyme/RWD-like protein</fullName>
    </submittedName>
</protein>
<dbReference type="Pfam" id="PF00179">
    <property type="entry name" value="UQ_con"/>
    <property type="match status" value="1"/>
</dbReference>
<dbReference type="AlphaFoldDB" id="A0A9P9A6C8"/>
<feature type="compositionally biased region" description="Polar residues" evidence="1">
    <location>
        <begin position="154"/>
        <end position="178"/>
    </location>
</feature>
<proteinExistence type="predicted"/>
<dbReference type="OrthoDB" id="5596422at2759"/>
<dbReference type="SUPFAM" id="SSF54495">
    <property type="entry name" value="UBC-like"/>
    <property type="match status" value="1"/>
</dbReference>
<gene>
    <name evidence="3" type="ORF">F5X68DRAFT_271473</name>
</gene>
<feature type="region of interest" description="Disordered" evidence="1">
    <location>
        <begin position="132"/>
        <end position="178"/>
    </location>
</feature>
<evidence type="ECO:0000259" key="2">
    <source>
        <dbReference type="PROSITE" id="PS50127"/>
    </source>
</evidence>